<keyword evidence="1" id="KW-0472">Membrane</keyword>
<dbReference type="PANTHER" id="PTHR39069">
    <property type="entry name" value="ECDYSONE-INDUCIBLE GENE E1, ISOFORM A"/>
    <property type="match status" value="1"/>
</dbReference>
<feature type="transmembrane region" description="Helical" evidence="1">
    <location>
        <begin position="6"/>
        <end position="26"/>
    </location>
</feature>
<reference evidence="3" key="1">
    <citation type="submission" date="2018-05" db="EMBL/GenBank/DDBJ databases">
        <title>Proteins involved in passive avoidance of endoparasitoid Cotesia chilonis to evade its host Chilo suppressalis immune responses.</title>
        <authorList>
            <person name="Teng Z."/>
            <person name="Ye X."/>
            <person name="Wu H."/>
            <person name="Xiong S."/>
            <person name="Xu G."/>
            <person name="Fang Q."/>
            <person name="Ye G."/>
        </authorList>
    </citation>
    <scope>NUCLEOTIDE SEQUENCE</scope>
    <source>
        <tissue evidence="3">Ovary</tissue>
    </source>
</reference>
<dbReference type="PANTHER" id="PTHR39069:SF8">
    <property type="entry name" value="FI17111P1"/>
    <property type="match status" value="1"/>
</dbReference>
<evidence type="ECO:0000256" key="1">
    <source>
        <dbReference type="SAM" id="Phobius"/>
    </source>
</evidence>
<proteinExistence type="evidence at transcript level"/>
<evidence type="ECO:0000313" key="3">
    <source>
        <dbReference type="EMBL" id="QBB01288.1"/>
    </source>
</evidence>
<keyword evidence="1" id="KW-1133">Transmembrane helix</keyword>
<dbReference type="InterPro" id="IPR006149">
    <property type="entry name" value="EB_dom"/>
</dbReference>
<dbReference type="AlphaFoldDB" id="A0A411G5Y7"/>
<name>A0A411G5Y7_9HYME</name>
<feature type="domain" description="EB" evidence="2">
    <location>
        <begin position="115"/>
        <end position="169"/>
    </location>
</feature>
<keyword evidence="1" id="KW-0812">Transmembrane</keyword>
<organism evidence="3">
    <name type="scientific">Cotesia chilonis</name>
    <dbReference type="NCBI Taxonomy" id="89804"/>
    <lineage>
        <taxon>Eukaryota</taxon>
        <taxon>Metazoa</taxon>
        <taxon>Ecdysozoa</taxon>
        <taxon>Arthropoda</taxon>
        <taxon>Hexapoda</taxon>
        <taxon>Insecta</taxon>
        <taxon>Pterygota</taxon>
        <taxon>Neoptera</taxon>
        <taxon>Endopterygota</taxon>
        <taxon>Hymenoptera</taxon>
        <taxon>Apocrita</taxon>
        <taxon>Ichneumonoidea</taxon>
        <taxon>Braconidae</taxon>
        <taxon>Microgastrinae</taxon>
        <taxon>Cotesia</taxon>
    </lineage>
</organism>
<sequence length="298" mass="32846">MYTYTIILVLMAVYSVSLVPAGYISICEKDEIFQYGKCLKYGTKPGDRCDNSVIECTNIPNTLCSSDKICKCRWGYELNGHVCRPGLGSHCSATIANELCLPANSQCAKNNTCICQDGYFQHMRECVKKVTALNGDCSSDLQCKDFKNSYCFEKKCQCKPGFDKRREECTLGLYAPCKNSPHSCVGSNLQCIEGYCQCNGNSFPNGRNCEPFTSVLNGTCSHYHACEKIGHAICFNGVCQCNWNYFKDTAGKCVGGLHAICTSNECQSPNYKCSNKKCVCADNYEESVGNCVPKPVGK</sequence>
<accession>A0A411G5Y7</accession>
<evidence type="ECO:0000259" key="2">
    <source>
        <dbReference type="Pfam" id="PF01683"/>
    </source>
</evidence>
<dbReference type="EMBL" id="MH365479">
    <property type="protein sequence ID" value="QBB01288.1"/>
    <property type="molecule type" value="mRNA"/>
</dbReference>
<dbReference type="Pfam" id="PF01683">
    <property type="entry name" value="EB"/>
    <property type="match status" value="1"/>
</dbReference>
<protein>
    <submittedName>
        <fullName evidence="3">Immunoevasive protein-2A</fullName>
    </submittedName>
</protein>